<sequence length="391" mass="43435">MNLDDSGKLKRRLGFGVNLNSDEDRRRLAEVINAKLWFRGQPIVGEESEFALLKTSKHLLANLQEKNRLLAEYHCPADARIQAFLERYLAGCGCDIPRLPTSALQLEHHGLARTLSLPPDKDSYTSEYLDSYRIEQGVLHNPRSDRRTTKGVFHIVEGGLPIPDDKIEVPKAVFASLLGQALCPPQSIMEIPFTSSQEERARLFVSLLLRPEVMPRVEGVCEERSLETRFFAPGSLVANLDFVESIFGNAGDPYLTENDAALDPFHWTGHTGCVVLAPHLVSIGKKELGLPHVSEATDRQKRDGMCWESADERYNDGGGFKLACRDASGVMVTLIADNYFGYCKKEVKTQISFSANLLGNTEEEHAGGAIAFSSYDLGEDFQLSAYVKEVD</sequence>
<organism evidence="1">
    <name type="scientific">marine metagenome</name>
    <dbReference type="NCBI Taxonomy" id="408172"/>
    <lineage>
        <taxon>unclassified sequences</taxon>
        <taxon>metagenomes</taxon>
        <taxon>ecological metagenomes</taxon>
    </lineage>
</organism>
<name>A0A381ZDM6_9ZZZZ</name>
<dbReference type="EMBL" id="UINC01020821">
    <property type="protein sequence ID" value="SVA87051.1"/>
    <property type="molecule type" value="Genomic_DNA"/>
</dbReference>
<feature type="non-terminal residue" evidence="1">
    <location>
        <position position="391"/>
    </location>
</feature>
<dbReference type="AlphaFoldDB" id="A0A381ZDM6"/>
<proteinExistence type="predicted"/>
<protein>
    <submittedName>
        <fullName evidence="1">Uncharacterized protein</fullName>
    </submittedName>
</protein>
<gene>
    <name evidence="1" type="ORF">METZ01_LOCUS139905</name>
</gene>
<evidence type="ECO:0000313" key="1">
    <source>
        <dbReference type="EMBL" id="SVA87051.1"/>
    </source>
</evidence>
<accession>A0A381ZDM6</accession>
<reference evidence="1" key="1">
    <citation type="submission" date="2018-05" db="EMBL/GenBank/DDBJ databases">
        <authorList>
            <person name="Lanie J.A."/>
            <person name="Ng W.-L."/>
            <person name="Kazmierczak K.M."/>
            <person name="Andrzejewski T.M."/>
            <person name="Davidsen T.M."/>
            <person name="Wayne K.J."/>
            <person name="Tettelin H."/>
            <person name="Glass J.I."/>
            <person name="Rusch D."/>
            <person name="Podicherti R."/>
            <person name="Tsui H.-C.T."/>
            <person name="Winkler M.E."/>
        </authorList>
    </citation>
    <scope>NUCLEOTIDE SEQUENCE</scope>
</reference>